<accession>A0AA37Q1Z3</accession>
<gene>
    <name evidence="1" type="ORF">SRL2020028_60440</name>
</gene>
<organism evidence="1 2">
    <name type="scientific">Mycobacterium kiyosense</name>
    <dbReference type="NCBI Taxonomy" id="2871094"/>
    <lineage>
        <taxon>Bacteria</taxon>
        <taxon>Bacillati</taxon>
        <taxon>Actinomycetota</taxon>
        <taxon>Actinomycetes</taxon>
        <taxon>Mycobacteriales</taxon>
        <taxon>Mycobacteriaceae</taxon>
        <taxon>Mycobacterium</taxon>
    </lineage>
</organism>
<evidence type="ECO:0000313" key="1">
    <source>
        <dbReference type="EMBL" id="GLB86788.1"/>
    </source>
</evidence>
<dbReference type="EMBL" id="BRXE01000185">
    <property type="protein sequence ID" value="GLB86788.1"/>
    <property type="molecule type" value="Genomic_DNA"/>
</dbReference>
<reference evidence="1" key="1">
    <citation type="submission" date="2022-07" db="EMBL/GenBank/DDBJ databases">
        <title>Mycobacterium kiyosense sp. nov., scotochromogenic slow-glowing species isolated from respiratory specimens.</title>
        <authorList>
            <person name="Fukano H."/>
            <person name="Kazumi Y."/>
            <person name="Sakagami N."/>
            <person name="Ato M."/>
            <person name="Mitarai S."/>
            <person name="Hoshino Y."/>
        </authorList>
    </citation>
    <scope>NUCLEOTIDE SEQUENCE</scope>
    <source>
        <strain evidence="1">SRL2020-028</strain>
    </source>
</reference>
<comment type="caution">
    <text evidence="1">The sequence shown here is derived from an EMBL/GenBank/DDBJ whole genome shotgun (WGS) entry which is preliminary data.</text>
</comment>
<proteinExistence type="predicted"/>
<name>A0AA37Q1Z3_9MYCO</name>
<sequence>MGGRHLEQFVTFVATVGVAISAAAPVTADPDNPYSGLSCSCPSQGAGHGRDVPDITEGIAEGLIGLRAPQPETKRRFAVRPAVGRPTRTAKAAGRTA</sequence>
<protein>
    <submittedName>
        <fullName evidence="1">Uncharacterized protein</fullName>
    </submittedName>
</protein>
<dbReference type="AlphaFoldDB" id="A0AA37Q1Z3"/>
<dbReference type="Proteomes" id="UP001165663">
    <property type="component" value="Unassembled WGS sequence"/>
</dbReference>
<evidence type="ECO:0000313" key="2">
    <source>
        <dbReference type="Proteomes" id="UP001165663"/>
    </source>
</evidence>